<feature type="region of interest" description="Disordered" evidence="1">
    <location>
        <begin position="1"/>
        <end position="75"/>
    </location>
</feature>
<name>A0A1C1CA26_9EURO</name>
<sequence length="537" mass="61542">MFCFREGSDKHHAGRKLRGNRGKDPDRVARFPPHFHRGRHEHSTGKNDAPRQDADETPPGGRTSIASRKSRLDTRSVADELKDVEDRLFEWVTDHNLPIDQSQNAATFLLNKVFASHGFLQETNQRQVEKLRQRDIRLQRYETAITTRDEKILSLEQHIYAERAAAQHEKSQLYQEYQDQLQWERGNTERLKASHAEVVADLKRRQSECEKQHKAFVDSLVSDHQSRIHLLIQEHETENKRRGDEYSANIAREEEKVREAERAMCLSVDNFRGLQDAELEKRFYKLTTEIEGLSRLASAPDFAKQAEAMGLKIRPACTIPPQDHKFLFQSILWKIVMEGTFLTPFRVFGAYGDPIYQTWKALFGVRDQALPEWPEPDPLAEKWRYTTVDRLRIAQNALTGSHSQRQEIQASYQARISTLASALSGFFAFPSTTTNNNSPSLATRLHELLDQASEFAILIAIQRYRVRFFLPSTLGPRSQLDPKYVKGVYPGSELEVAYANAEFVVSPGLVKEGNSRGGKLEERVPLIKAVVYFNPGT</sequence>
<proteinExistence type="predicted"/>
<evidence type="ECO:0000313" key="2">
    <source>
        <dbReference type="EMBL" id="OCT45383.1"/>
    </source>
</evidence>
<protein>
    <submittedName>
        <fullName evidence="2">Uncharacterized protein</fullName>
    </submittedName>
</protein>
<dbReference type="AlphaFoldDB" id="A0A1C1CA26"/>
<feature type="compositionally biased region" description="Basic and acidic residues" evidence="1">
    <location>
        <begin position="1"/>
        <end position="11"/>
    </location>
</feature>
<evidence type="ECO:0000313" key="3">
    <source>
        <dbReference type="Proteomes" id="UP000094526"/>
    </source>
</evidence>
<organism evidence="2 3">
    <name type="scientific">Cladophialophora carrionii</name>
    <dbReference type="NCBI Taxonomy" id="86049"/>
    <lineage>
        <taxon>Eukaryota</taxon>
        <taxon>Fungi</taxon>
        <taxon>Dikarya</taxon>
        <taxon>Ascomycota</taxon>
        <taxon>Pezizomycotina</taxon>
        <taxon>Eurotiomycetes</taxon>
        <taxon>Chaetothyriomycetidae</taxon>
        <taxon>Chaetothyriales</taxon>
        <taxon>Herpotrichiellaceae</taxon>
        <taxon>Cladophialophora</taxon>
    </lineage>
</organism>
<keyword evidence="3" id="KW-1185">Reference proteome</keyword>
<reference evidence="3" key="1">
    <citation type="submission" date="2015-07" db="EMBL/GenBank/DDBJ databases">
        <authorList>
            <person name="Teixeira M.M."/>
            <person name="Souza R.C."/>
            <person name="Almeida L.G."/>
            <person name="Vicente V.A."/>
            <person name="de Hoog S."/>
            <person name="Bocca A.L."/>
            <person name="de Almeida S.R."/>
            <person name="Vasconcelos A.T."/>
            <person name="Felipe M.S."/>
        </authorList>
    </citation>
    <scope>NUCLEOTIDE SEQUENCE [LARGE SCALE GENOMIC DNA]</scope>
    <source>
        <strain evidence="3">KSF</strain>
    </source>
</reference>
<comment type="caution">
    <text evidence="2">The sequence shown here is derived from an EMBL/GenBank/DDBJ whole genome shotgun (WGS) entry which is preliminary data.</text>
</comment>
<feature type="compositionally biased region" description="Basic and acidic residues" evidence="1">
    <location>
        <begin position="41"/>
        <end position="54"/>
    </location>
</feature>
<dbReference type="VEuPathDB" id="FungiDB:CLCR_05757"/>
<dbReference type="STRING" id="86049.A0A1C1CA26"/>
<dbReference type="VEuPathDB" id="FungiDB:G647_08014"/>
<dbReference type="OrthoDB" id="4154465at2759"/>
<evidence type="ECO:0000256" key="1">
    <source>
        <dbReference type="SAM" id="MobiDB-lite"/>
    </source>
</evidence>
<gene>
    <name evidence="2" type="ORF">CLCR_05757</name>
</gene>
<accession>A0A1C1CA26</accession>
<dbReference type="EMBL" id="LGRB01000020">
    <property type="protein sequence ID" value="OCT45383.1"/>
    <property type="molecule type" value="Genomic_DNA"/>
</dbReference>
<dbReference type="eggNOG" id="ENOG502SSYB">
    <property type="taxonomic scope" value="Eukaryota"/>
</dbReference>
<dbReference type="Proteomes" id="UP000094526">
    <property type="component" value="Unassembled WGS sequence"/>
</dbReference>